<proteinExistence type="predicted"/>
<dbReference type="Pfam" id="PF00550">
    <property type="entry name" value="PP-binding"/>
    <property type="match status" value="1"/>
</dbReference>
<dbReference type="AlphaFoldDB" id="A0A2Z3YYW6"/>
<dbReference type="RefSeq" id="WP_110481564.1">
    <property type="nucleotide sequence ID" value="NZ_CP024988.1"/>
</dbReference>
<protein>
    <submittedName>
        <fullName evidence="2">Meromycolate extension acyl carrier protein</fullName>
    </submittedName>
</protein>
<dbReference type="Gene3D" id="1.10.1200.10">
    <property type="entry name" value="ACP-like"/>
    <property type="match status" value="1"/>
</dbReference>
<dbReference type="Proteomes" id="UP000247696">
    <property type="component" value="Chromosome"/>
</dbReference>
<dbReference type="InterPro" id="IPR036736">
    <property type="entry name" value="ACP-like_sf"/>
</dbReference>
<keyword evidence="3" id="KW-1185">Reference proteome</keyword>
<dbReference type="InterPro" id="IPR009081">
    <property type="entry name" value="PP-bd_ACP"/>
</dbReference>
<gene>
    <name evidence="2" type="primary">acpM</name>
    <name evidence="2" type="ORF">Csp1_17320</name>
</gene>
<accession>A0A2Z3YYW6</accession>
<dbReference type="PROSITE" id="PS50075">
    <property type="entry name" value="CARRIER"/>
    <property type="match status" value="1"/>
</dbReference>
<dbReference type="KEGG" id="cpre:Csp1_17320"/>
<organism evidence="2 3">
    <name type="scientific">Corynebacterium provencense</name>
    <dbReference type="NCBI Taxonomy" id="1737425"/>
    <lineage>
        <taxon>Bacteria</taxon>
        <taxon>Bacillati</taxon>
        <taxon>Actinomycetota</taxon>
        <taxon>Actinomycetes</taxon>
        <taxon>Mycobacteriales</taxon>
        <taxon>Corynebacteriaceae</taxon>
        <taxon>Corynebacterium</taxon>
    </lineage>
</organism>
<dbReference type="SUPFAM" id="SSF47336">
    <property type="entry name" value="ACP-like"/>
    <property type="match status" value="1"/>
</dbReference>
<dbReference type="STRING" id="1737425.GCA_900049755_02659"/>
<reference evidence="3" key="1">
    <citation type="submission" date="2017-11" db="EMBL/GenBank/DDBJ databases">
        <title>Otitis media/interna in a cat caused by the recently described species Corynebacterium provencense.</title>
        <authorList>
            <person name="Kittl S."/>
            <person name="Brodard I."/>
            <person name="Rychener L."/>
            <person name="Jores J."/>
            <person name="Roosje P."/>
            <person name="Gobeli Brawand S."/>
        </authorList>
    </citation>
    <scope>NUCLEOTIDE SEQUENCE [LARGE SCALE GENOMIC DNA]</scope>
    <source>
        <strain evidence="3">17KM38</strain>
    </source>
</reference>
<feature type="domain" description="Carrier" evidence="1">
    <location>
        <begin position="30"/>
        <end position="108"/>
    </location>
</feature>
<sequence>MEISREAQERLIAALGEATEVREDAATSSPAEATPLSRIVKIIEDVSGVEAGDITAGSVLTDDLHLTSLALIEISVKIEDDFRVELTEDEIWSARTVGDLADAAVTESTAA</sequence>
<name>A0A2Z3YYW6_9CORY</name>
<evidence type="ECO:0000313" key="2">
    <source>
        <dbReference type="EMBL" id="AWT26513.1"/>
    </source>
</evidence>
<evidence type="ECO:0000313" key="3">
    <source>
        <dbReference type="Proteomes" id="UP000247696"/>
    </source>
</evidence>
<evidence type="ECO:0000259" key="1">
    <source>
        <dbReference type="PROSITE" id="PS50075"/>
    </source>
</evidence>
<dbReference type="EMBL" id="CP024988">
    <property type="protein sequence ID" value="AWT26513.1"/>
    <property type="molecule type" value="Genomic_DNA"/>
</dbReference>